<proteinExistence type="predicted"/>
<dbReference type="Proteomes" id="UP000190675">
    <property type="component" value="Chromosome I"/>
</dbReference>
<protein>
    <submittedName>
        <fullName evidence="1">Uncharacterized protein</fullName>
    </submittedName>
</protein>
<sequence length="233" mass="24751">MSNAEYLSRPFPLLAKLAAVLRNIAPVRKAFVRFATLLRGRRKSDEPLVNEFVGDVPDVAGEIPEIIDEAPAVAAEAPGITDEIPGVADAAPDATDEAPAGVTDGVREIVDEAPEVTEETPGITDEAHAIADEAPDPSEASEPPVMASAMSAEAPLAPACSLSARERLIRRRWAETGIKMWAGLGALNIQGSAELLPLQPGATRREYDRLEFRLIAGDIVCEGVVVDSPNDRK</sequence>
<dbReference type="AlphaFoldDB" id="A0A1M5QWN8"/>
<evidence type="ECO:0000313" key="2">
    <source>
        <dbReference type="Proteomes" id="UP000190675"/>
    </source>
</evidence>
<name>A0A1M5QWN8_9BRAD</name>
<dbReference type="RefSeq" id="WP_154073510.1">
    <property type="nucleotide sequence ID" value="NZ_LT670818.1"/>
</dbReference>
<dbReference type="EMBL" id="LT670818">
    <property type="protein sequence ID" value="SHH18331.1"/>
    <property type="molecule type" value="Genomic_DNA"/>
</dbReference>
<organism evidence="1 2">
    <name type="scientific">Bradyrhizobium erythrophlei</name>
    <dbReference type="NCBI Taxonomy" id="1437360"/>
    <lineage>
        <taxon>Bacteria</taxon>
        <taxon>Pseudomonadati</taxon>
        <taxon>Pseudomonadota</taxon>
        <taxon>Alphaproteobacteria</taxon>
        <taxon>Hyphomicrobiales</taxon>
        <taxon>Nitrobacteraceae</taxon>
        <taxon>Bradyrhizobium</taxon>
    </lineage>
</organism>
<gene>
    <name evidence="1" type="ORF">SAMN05444169_6193</name>
</gene>
<accession>A0A1M5QWN8</accession>
<dbReference type="OrthoDB" id="8220752at2"/>
<evidence type="ECO:0000313" key="1">
    <source>
        <dbReference type="EMBL" id="SHH18331.1"/>
    </source>
</evidence>
<reference evidence="1 2" key="1">
    <citation type="submission" date="2016-11" db="EMBL/GenBank/DDBJ databases">
        <authorList>
            <person name="Jaros S."/>
            <person name="Januszkiewicz K."/>
            <person name="Wedrychowicz H."/>
        </authorList>
    </citation>
    <scope>NUCLEOTIDE SEQUENCE [LARGE SCALE GENOMIC DNA]</scope>
    <source>
        <strain evidence="1 2">GAS242</strain>
    </source>
</reference>